<reference evidence="4" key="1">
    <citation type="journal article" date="2020" name="mSystems">
        <title>Genome- and Community-Level Interaction Insights into Carbon Utilization and Element Cycling Functions of Hydrothermarchaeota in Hydrothermal Sediment.</title>
        <authorList>
            <person name="Zhou Z."/>
            <person name="Liu Y."/>
            <person name="Xu W."/>
            <person name="Pan J."/>
            <person name="Luo Z.H."/>
            <person name="Li M."/>
        </authorList>
    </citation>
    <scope>NUCLEOTIDE SEQUENCE [LARGE SCALE GENOMIC DNA]</scope>
    <source>
        <strain evidence="4">SpSt-1233</strain>
    </source>
</reference>
<dbReference type="Proteomes" id="UP000886069">
    <property type="component" value="Unassembled WGS sequence"/>
</dbReference>
<gene>
    <name evidence="4" type="ORF">ENO08_01175</name>
</gene>
<dbReference type="AlphaFoldDB" id="A0A7V2F2N6"/>
<dbReference type="GO" id="GO:0016853">
    <property type="term" value="F:isomerase activity"/>
    <property type="evidence" value="ECO:0007669"/>
    <property type="project" value="UniProtKB-KW"/>
</dbReference>
<dbReference type="SUPFAM" id="SSF54506">
    <property type="entry name" value="Diaminopimelate epimerase-like"/>
    <property type="match status" value="1"/>
</dbReference>
<dbReference type="Pfam" id="PF02567">
    <property type="entry name" value="PhzC-PhzF"/>
    <property type="match status" value="1"/>
</dbReference>
<accession>A0A7V2F2N6</accession>
<dbReference type="GO" id="GO:0005737">
    <property type="term" value="C:cytoplasm"/>
    <property type="evidence" value="ECO:0007669"/>
    <property type="project" value="TreeGrafter"/>
</dbReference>
<proteinExistence type="inferred from homology"/>
<organism evidence="4">
    <name type="scientific">Eiseniibacteriota bacterium</name>
    <dbReference type="NCBI Taxonomy" id="2212470"/>
    <lineage>
        <taxon>Bacteria</taxon>
        <taxon>Candidatus Eiseniibacteriota</taxon>
    </lineage>
</organism>
<dbReference type="Gene3D" id="3.10.310.10">
    <property type="entry name" value="Diaminopimelate Epimerase, Chain A, domain 1"/>
    <property type="match status" value="2"/>
</dbReference>
<dbReference type="NCBIfam" id="TIGR00654">
    <property type="entry name" value="PhzF_family"/>
    <property type="match status" value="2"/>
</dbReference>
<dbReference type="PANTHER" id="PTHR13774:SF39">
    <property type="entry name" value="BIOSYNTHESIS PROTEIN, PUTATIVE-RELATED"/>
    <property type="match status" value="1"/>
</dbReference>
<evidence type="ECO:0000256" key="1">
    <source>
        <dbReference type="ARBA" id="ARBA00008270"/>
    </source>
</evidence>
<name>A0A7V2F2N6_UNCEI</name>
<dbReference type="PANTHER" id="PTHR13774">
    <property type="entry name" value="PHENAZINE BIOSYNTHESIS PROTEIN"/>
    <property type="match status" value="1"/>
</dbReference>
<comment type="similarity">
    <text evidence="1">Belongs to the PhzF family.</text>
</comment>
<sequence length="332" mass="36008">MQQLTIKQVDAFTAVPFGGNPAGVITDASGLTVRSMQRIAAEMSMSETAFVSSTTRPDATFRIRFFTPTDEVDMSGHVIIAASFALAEDGRIELHDGITRIVFETNAGMIPIDIHFRPDGSPYPLDDAIEGGVPIHAGELQRGTLEKIVLNQKVLRHRPSAIPVSEIASILGIREREITKTGLPLEIISTGLEQLMIPVERKETIMSMHPDLIKLSLLDKRYGIDTNHIFSLDAYEPGSTSYSRHFAPKLGMWEDAATGTAAAGLGTYLLRHGVVATGTMMMEQGKEESRLARILVEIDDSDKSYSVAGIGGLAVTSITRTAQVDEKSVVIS</sequence>
<dbReference type="EMBL" id="DSEC01000084">
    <property type="protein sequence ID" value="HER43055.1"/>
    <property type="molecule type" value="Genomic_DNA"/>
</dbReference>
<dbReference type="InterPro" id="IPR003719">
    <property type="entry name" value="Phenazine_PhzF-like"/>
</dbReference>
<comment type="caution">
    <text evidence="4">The sequence shown here is derived from an EMBL/GenBank/DDBJ whole genome shotgun (WGS) entry which is preliminary data.</text>
</comment>
<evidence type="ECO:0000256" key="3">
    <source>
        <dbReference type="PIRSR" id="PIRSR016184-1"/>
    </source>
</evidence>
<dbReference type="PIRSF" id="PIRSF016184">
    <property type="entry name" value="PhzC_PhzF"/>
    <property type="match status" value="1"/>
</dbReference>
<keyword evidence="2" id="KW-0413">Isomerase</keyword>
<protein>
    <submittedName>
        <fullName evidence="4">PhzF family phenazine biosynthesis protein</fullName>
    </submittedName>
</protein>
<feature type="active site" evidence="3">
    <location>
        <position position="47"/>
    </location>
</feature>
<evidence type="ECO:0000256" key="2">
    <source>
        <dbReference type="ARBA" id="ARBA00023235"/>
    </source>
</evidence>
<evidence type="ECO:0000313" key="4">
    <source>
        <dbReference type="EMBL" id="HER43055.1"/>
    </source>
</evidence>